<dbReference type="AlphaFoldDB" id="A0A3M6TE46"/>
<accession>A0A3M6TE46</accession>
<reference evidence="2 3" key="1">
    <citation type="journal article" date="2018" name="Sci. Rep.">
        <title>Comparative analysis of the Pocillopora damicornis genome highlights role of immune system in coral evolution.</title>
        <authorList>
            <person name="Cunning R."/>
            <person name="Bay R.A."/>
            <person name="Gillette P."/>
            <person name="Baker A.C."/>
            <person name="Traylor-Knowles N."/>
        </authorList>
    </citation>
    <scope>NUCLEOTIDE SEQUENCE [LARGE SCALE GENOMIC DNA]</scope>
    <source>
        <strain evidence="2">RSMAS</strain>
        <tissue evidence="2">Whole animal</tissue>
    </source>
</reference>
<keyword evidence="3" id="KW-1185">Reference proteome</keyword>
<evidence type="ECO:0000256" key="1">
    <source>
        <dbReference type="SAM" id="Coils"/>
    </source>
</evidence>
<dbReference type="Proteomes" id="UP000275408">
    <property type="component" value="Unassembled WGS sequence"/>
</dbReference>
<feature type="coiled-coil region" evidence="1">
    <location>
        <begin position="22"/>
        <end position="49"/>
    </location>
</feature>
<evidence type="ECO:0000313" key="2">
    <source>
        <dbReference type="EMBL" id="RMX39643.1"/>
    </source>
</evidence>
<keyword evidence="1" id="KW-0175">Coiled coil</keyword>
<evidence type="ECO:0000313" key="3">
    <source>
        <dbReference type="Proteomes" id="UP000275408"/>
    </source>
</evidence>
<dbReference type="EMBL" id="RCHS01003794">
    <property type="protein sequence ID" value="RMX39643.1"/>
    <property type="molecule type" value="Genomic_DNA"/>
</dbReference>
<name>A0A3M6TE46_POCDA</name>
<comment type="caution">
    <text evidence="2">The sequence shown here is derived from an EMBL/GenBank/DDBJ whole genome shotgun (WGS) entry which is preliminary data.</text>
</comment>
<gene>
    <name evidence="2" type="ORF">pdam_00004015</name>
</gene>
<proteinExistence type="predicted"/>
<sequence>MDKHRMRKASKWCNEQRVEQVMAINRREESILQKKLDQLNREKNYLLQEHDHKIKKIGRDLKKGPTGPEKSKLMLRRNSLPAIESTKLNAGMVNPRKWRSLTQCSSHEKLNDEVNDREASKDVLFEIENDFKFLSVAFNKGRMQDCSSSKVTALPGIKNSTPGSTAFSSKPALMRRRHSDVTALLGHVQKHRIVERRSSLGNIHEFRRK</sequence>
<organism evidence="2 3">
    <name type="scientific">Pocillopora damicornis</name>
    <name type="common">Cauliflower coral</name>
    <name type="synonym">Millepora damicornis</name>
    <dbReference type="NCBI Taxonomy" id="46731"/>
    <lineage>
        <taxon>Eukaryota</taxon>
        <taxon>Metazoa</taxon>
        <taxon>Cnidaria</taxon>
        <taxon>Anthozoa</taxon>
        <taxon>Hexacorallia</taxon>
        <taxon>Scleractinia</taxon>
        <taxon>Astrocoeniina</taxon>
        <taxon>Pocilloporidae</taxon>
        <taxon>Pocillopora</taxon>
    </lineage>
</organism>
<protein>
    <submittedName>
        <fullName evidence="2">Uncharacterized protein</fullName>
    </submittedName>
</protein>